<keyword evidence="1" id="KW-0812">Transmembrane</keyword>
<dbReference type="Proteomes" id="UP000186666">
    <property type="component" value="Unassembled WGS sequence"/>
</dbReference>
<accession>A0ABY1KEH1</accession>
<keyword evidence="1" id="KW-1133">Transmembrane helix</keyword>
<gene>
    <name evidence="2" type="ORF">SAMN05421578_1409</name>
</gene>
<proteinExistence type="predicted"/>
<feature type="transmembrane region" description="Helical" evidence="1">
    <location>
        <begin position="32"/>
        <end position="53"/>
    </location>
</feature>
<evidence type="ECO:0000313" key="2">
    <source>
        <dbReference type="EMBL" id="SIR71188.1"/>
    </source>
</evidence>
<organism evidence="2 3">
    <name type="scientific">Paenibacillus macquariensis</name>
    <dbReference type="NCBI Taxonomy" id="948756"/>
    <lineage>
        <taxon>Bacteria</taxon>
        <taxon>Bacillati</taxon>
        <taxon>Bacillota</taxon>
        <taxon>Bacilli</taxon>
        <taxon>Bacillales</taxon>
        <taxon>Paenibacillaceae</taxon>
        <taxon>Paenibacillus</taxon>
    </lineage>
</organism>
<evidence type="ECO:0000256" key="1">
    <source>
        <dbReference type="SAM" id="Phobius"/>
    </source>
</evidence>
<comment type="caution">
    <text evidence="2">The sequence shown here is derived from an EMBL/GenBank/DDBJ whole genome shotgun (WGS) entry which is preliminary data.</text>
</comment>
<name>A0ABY1KEH1_9BACL</name>
<reference evidence="2 3" key="1">
    <citation type="submission" date="2017-01" db="EMBL/GenBank/DDBJ databases">
        <authorList>
            <person name="Varghese N."/>
            <person name="Submissions S."/>
        </authorList>
    </citation>
    <scope>NUCLEOTIDE SEQUENCE [LARGE SCALE GENOMIC DNA]</scope>
    <source>
        <strain evidence="2 3">ATCC 23464</strain>
    </source>
</reference>
<dbReference type="RefSeq" id="WP_068590641.1">
    <property type="nucleotide sequence ID" value="NZ_FTNK01000040.1"/>
</dbReference>
<sequence length="68" mass="7536">MLKKNVGKVKELMIRKVYTVANQKGQSNVGTMLWILGGVLLFVVVLGLVQGWLPELMEKIKGKINGLL</sequence>
<dbReference type="EMBL" id="FTNK01000040">
    <property type="protein sequence ID" value="SIR71188.1"/>
    <property type="molecule type" value="Genomic_DNA"/>
</dbReference>
<evidence type="ECO:0008006" key="4">
    <source>
        <dbReference type="Google" id="ProtNLM"/>
    </source>
</evidence>
<keyword evidence="1" id="KW-0472">Membrane</keyword>
<protein>
    <recommendedName>
        <fullName evidence="4">Flagellin, Flp1-like, domain</fullName>
    </recommendedName>
</protein>
<evidence type="ECO:0000313" key="3">
    <source>
        <dbReference type="Proteomes" id="UP000186666"/>
    </source>
</evidence>
<keyword evidence="3" id="KW-1185">Reference proteome</keyword>